<keyword evidence="1" id="KW-0805">Transcription regulation</keyword>
<dbReference type="PRINTS" id="PR00455">
    <property type="entry name" value="HTHTETR"/>
</dbReference>
<reference evidence="6 7" key="1">
    <citation type="submission" date="2018-12" db="EMBL/GenBank/DDBJ databases">
        <title>Bacillus ochoae sp. nov., Paenibacillus whitsoniae sp. nov., Paenibacillus spiritus sp. nov. Isolated from the Mars Exploration Rover during spacecraft assembly.</title>
        <authorList>
            <person name="Seuylemezian A."/>
            <person name="Vaishampayan P."/>
        </authorList>
    </citation>
    <scope>NUCLEOTIDE SEQUENCE [LARGE SCALE GENOMIC DNA]</scope>
    <source>
        <strain evidence="6 7">MER 54</strain>
    </source>
</reference>
<dbReference type="PANTHER" id="PTHR30055">
    <property type="entry name" value="HTH-TYPE TRANSCRIPTIONAL REGULATOR RUTR"/>
    <property type="match status" value="1"/>
</dbReference>
<sequence>MAKSDATSVNRRSDIISAAIEVFAEVGYYRATTLQVAERANISQPYVFRFFSTKEHLLLSALEVSWSRVVEAFRKVVETTSPELLEATLILEYENIQEKNRNEILLQMQAQTIREEAIQNTMQGGFKEVREMVLTAFREAGIEKPEERTMLFLARGVLCNVALVLNMPELMKG</sequence>
<keyword evidence="2 4" id="KW-0238">DNA-binding</keyword>
<accession>A0A430J7J3</accession>
<evidence type="ECO:0000259" key="5">
    <source>
        <dbReference type="PROSITE" id="PS50977"/>
    </source>
</evidence>
<gene>
    <name evidence="6" type="ORF">EJQ19_24925</name>
</gene>
<proteinExistence type="predicted"/>
<dbReference type="InterPro" id="IPR001647">
    <property type="entry name" value="HTH_TetR"/>
</dbReference>
<dbReference type="GO" id="GO:0003700">
    <property type="term" value="F:DNA-binding transcription factor activity"/>
    <property type="evidence" value="ECO:0007669"/>
    <property type="project" value="TreeGrafter"/>
</dbReference>
<dbReference type="SUPFAM" id="SSF46689">
    <property type="entry name" value="Homeodomain-like"/>
    <property type="match status" value="1"/>
</dbReference>
<keyword evidence="3" id="KW-0804">Transcription</keyword>
<evidence type="ECO:0000256" key="2">
    <source>
        <dbReference type="ARBA" id="ARBA00023125"/>
    </source>
</evidence>
<evidence type="ECO:0000256" key="3">
    <source>
        <dbReference type="ARBA" id="ARBA00023163"/>
    </source>
</evidence>
<dbReference type="Gene3D" id="1.10.357.10">
    <property type="entry name" value="Tetracycline Repressor, domain 2"/>
    <property type="match status" value="1"/>
</dbReference>
<evidence type="ECO:0000313" key="6">
    <source>
        <dbReference type="EMBL" id="RTE05471.1"/>
    </source>
</evidence>
<dbReference type="GO" id="GO:0000976">
    <property type="term" value="F:transcription cis-regulatory region binding"/>
    <property type="evidence" value="ECO:0007669"/>
    <property type="project" value="TreeGrafter"/>
</dbReference>
<dbReference type="InterPro" id="IPR023772">
    <property type="entry name" value="DNA-bd_HTH_TetR-type_CS"/>
</dbReference>
<protein>
    <submittedName>
        <fullName evidence="6">TetR/AcrR family transcriptional regulator</fullName>
    </submittedName>
</protein>
<dbReference type="PROSITE" id="PS01081">
    <property type="entry name" value="HTH_TETR_1"/>
    <property type="match status" value="1"/>
</dbReference>
<evidence type="ECO:0000256" key="1">
    <source>
        <dbReference type="ARBA" id="ARBA00023015"/>
    </source>
</evidence>
<organism evidence="6 7">
    <name type="scientific">Paenibacillus whitsoniae</name>
    <dbReference type="NCBI Taxonomy" id="2496558"/>
    <lineage>
        <taxon>Bacteria</taxon>
        <taxon>Bacillati</taxon>
        <taxon>Bacillota</taxon>
        <taxon>Bacilli</taxon>
        <taxon>Bacillales</taxon>
        <taxon>Paenibacillaceae</taxon>
        <taxon>Paenibacillus</taxon>
    </lineage>
</organism>
<dbReference type="EMBL" id="RXHU01000082">
    <property type="protein sequence ID" value="RTE05471.1"/>
    <property type="molecule type" value="Genomic_DNA"/>
</dbReference>
<keyword evidence="7" id="KW-1185">Reference proteome</keyword>
<name>A0A430J7J3_9BACL</name>
<dbReference type="OrthoDB" id="2356263at2"/>
<evidence type="ECO:0000313" key="7">
    <source>
        <dbReference type="Proteomes" id="UP000276128"/>
    </source>
</evidence>
<dbReference type="Pfam" id="PF00440">
    <property type="entry name" value="TetR_N"/>
    <property type="match status" value="1"/>
</dbReference>
<comment type="caution">
    <text evidence="6">The sequence shown here is derived from an EMBL/GenBank/DDBJ whole genome shotgun (WGS) entry which is preliminary data.</text>
</comment>
<dbReference type="AlphaFoldDB" id="A0A430J7J3"/>
<dbReference type="InterPro" id="IPR009057">
    <property type="entry name" value="Homeodomain-like_sf"/>
</dbReference>
<dbReference type="Proteomes" id="UP000276128">
    <property type="component" value="Unassembled WGS sequence"/>
</dbReference>
<dbReference type="PROSITE" id="PS50977">
    <property type="entry name" value="HTH_TETR_2"/>
    <property type="match status" value="1"/>
</dbReference>
<feature type="domain" description="HTH tetR-type" evidence="5">
    <location>
        <begin position="9"/>
        <end position="69"/>
    </location>
</feature>
<dbReference type="InterPro" id="IPR050109">
    <property type="entry name" value="HTH-type_TetR-like_transc_reg"/>
</dbReference>
<dbReference type="PANTHER" id="PTHR30055:SF234">
    <property type="entry name" value="HTH-TYPE TRANSCRIPTIONAL REGULATOR BETI"/>
    <property type="match status" value="1"/>
</dbReference>
<dbReference type="RefSeq" id="WP_126143943.1">
    <property type="nucleotide sequence ID" value="NZ_RXHU01000082.1"/>
</dbReference>
<feature type="DNA-binding region" description="H-T-H motif" evidence="4">
    <location>
        <begin position="32"/>
        <end position="51"/>
    </location>
</feature>
<evidence type="ECO:0000256" key="4">
    <source>
        <dbReference type="PROSITE-ProRule" id="PRU00335"/>
    </source>
</evidence>